<dbReference type="AlphaFoldDB" id="A0A8D8TVQ6"/>
<dbReference type="EMBL" id="HBUF01325986">
    <property type="protein sequence ID" value="CAG6695916.1"/>
    <property type="molecule type" value="Transcribed_RNA"/>
</dbReference>
<evidence type="ECO:0000313" key="1">
    <source>
        <dbReference type="EMBL" id="CAG6695916.1"/>
    </source>
</evidence>
<accession>A0A8D8TVQ6</accession>
<name>A0A8D8TVQ6_9HEMI</name>
<organism evidence="1">
    <name type="scientific">Cacopsylla melanoneura</name>
    <dbReference type="NCBI Taxonomy" id="428564"/>
    <lineage>
        <taxon>Eukaryota</taxon>
        <taxon>Metazoa</taxon>
        <taxon>Ecdysozoa</taxon>
        <taxon>Arthropoda</taxon>
        <taxon>Hexapoda</taxon>
        <taxon>Insecta</taxon>
        <taxon>Pterygota</taxon>
        <taxon>Neoptera</taxon>
        <taxon>Paraneoptera</taxon>
        <taxon>Hemiptera</taxon>
        <taxon>Sternorrhyncha</taxon>
        <taxon>Psylloidea</taxon>
        <taxon>Psyllidae</taxon>
        <taxon>Psyllinae</taxon>
        <taxon>Cacopsylla</taxon>
    </lineage>
</organism>
<protein>
    <submittedName>
        <fullName evidence="1">Uncharacterized protein</fullName>
    </submittedName>
</protein>
<reference evidence="1" key="1">
    <citation type="submission" date="2021-05" db="EMBL/GenBank/DDBJ databases">
        <authorList>
            <person name="Alioto T."/>
            <person name="Alioto T."/>
            <person name="Gomez Garrido J."/>
        </authorList>
    </citation>
    <scope>NUCLEOTIDE SEQUENCE</scope>
</reference>
<proteinExistence type="predicted"/>
<sequence length="168" mass="18480">MLSSRKCLALCSDIHLGASAKISFKSELHLYRCSNRSANLLCSLDSLFCRTRSSIQPVIMSDGTRSVFRNRELKRVAICENASCECSSRMIQQKNHRKRRTQMRVILRAVNVSTVTGAPSAGAVTVAGTPFLLVLTEPIGSSTMANPNMVKQSMTQLKQTRNSTTVIV</sequence>